<dbReference type="Pfam" id="PF13906">
    <property type="entry name" value="AA_permease_C"/>
    <property type="match status" value="1"/>
</dbReference>
<evidence type="ECO:0000256" key="6">
    <source>
        <dbReference type="SAM" id="Phobius"/>
    </source>
</evidence>
<dbReference type="GO" id="GO:0005886">
    <property type="term" value="C:plasma membrane"/>
    <property type="evidence" value="ECO:0007669"/>
    <property type="project" value="TreeGrafter"/>
</dbReference>
<dbReference type="GO" id="GO:0000064">
    <property type="term" value="F:L-ornithine transmembrane transporter activity"/>
    <property type="evidence" value="ECO:0007669"/>
    <property type="project" value="TreeGrafter"/>
</dbReference>
<organism evidence="8 9">
    <name type="scientific">Phaedon cochleariae</name>
    <name type="common">Mustard beetle</name>
    <dbReference type="NCBI Taxonomy" id="80249"/>
    <lineage>
        <taxon>Eukaryota</taxon>
        <taxon>Metazoa</taxon>
        <taxon>Ecdysozoa</taxon>
        <taxon>Arthropoda</taxon>
        <taxon>Hexapoda</taxon>
        <taxon>Insecta</taxon>
        <taxon>Pterygota</taxon>
        <taxon>Neoptera</taxon>
        <taxon>Endopterygota</taxon>
        <taxon>Coleoptera</taxon>
        <taxon>Polyphaga</taxon>
        <taxon>Cucujiformia</taxon>
        <taxon>Chrysomeloidea</taxon>
        <taxon>Chrysomelidae</taxon>
        <taxon>Chrysomelinae</taxon>
        <taxon>Chrysomelini</taxon>
        <taxon>Phaedon</taxon>
    </lineage>
</organism>
<feature type="transmembrane region" description="Helical" evidence="6">
    <location>
        <begin position="320"/>
        <end position="346"/>
    </location>
</feature>
<dbReference type="Proteomes" id="UP001153737">
    <property type="component" value="Chromosome 12"/>
</dbReference>
<dbReference type="AlphaFoldDB" id="A0A9P0GIN7"/>
<feature type="region of interest" description="Disordered" evidence="5">
    <location>
        <begin position="713"/>
        <end position="821"/>
    </location>
</feature>
<dbReference type="PANTHER" id="PTHR43243:SF105">
    <property type="entry name" value="CATIONIC AMINO ACID TRANSPORTER C-TERMINAL DOMAIN-CONTAINING PROTEIN"/>
    <property type="match status" value="1"/>
</dbReference>
<evidence type="ECO:0000256" key="5">
    <source>
        <dbReference type="SAM" id="MobiDB-lite"/>
    </source>
</evidence>
<dbReference type="OrthoDB" id="3900342at2759"/>
<protein>
    <recommendedName>
        <fullName evidence="7">Cationic amino acid transporter C-terminal domain-containing protein</fullName>
    </recommendedName>
</protein>
<evidence type="ECO:0000259" key="7">
    <source>
        <dbReference type="Pfam" id="PF13906"/>
    </source>
</evidence>
<feature type="transmembrane region" description="Helical" evidence="6">
    <location>
        <begin position="184"/>
        <end position="205"/>
    </location>
</feature>
<dbReference type="Gene3D" id="1.20.1740.10">
    <property type="entry name" value="Amino acid/polyamine transporter I"/>
    <property type="match status" value="2"/>
</dbReference>
<evidence type="ECO:0000313" key="9">
    <source>
        <dbReference type="Proteomes" id="UP001153737"/>
    </source>
</evidence>
<reference evidence="8" key="1">
    <citation type="submission" date="2022-01" db="EMBL/GenBank/DDBJ databases">
        <authorList>
            <person name="King R."/>
        </authorList>
    </citation>
    <scope>NUCLEOTIDE SEQUENCE</scope>
</reference>
<keyword evidence="4 6" id="KW-0472">Membrane</keyword>
<dbReference type="GO" id="GO:0015189">
    <property type="term" value="F:L-lysine transmembrane transporter activity"/>
    <property type="evidence" value="ECO:0007669"/>
    <property type="project" value="TreeGrafter"/>
</dbReference>
<dbReference type="PANTHER" id="PTHR43243">
    <property type="entry name" value="INNER MEMBRANE TRANSPORTER YGJI-RELATED"/>
    <property type="match status" value="1"/>
</dbReference>
<evidence type="ECO:0000313" key="8">
    <source>
        <dbReference type="EMBL" id="CAH1119163.1"/>
    </source>
</evidence>
<feature type="region of interest" description="Disordered" evidence="5">
    <location>
        <begin position="430"/>
        <end position="449"/>
    </location>
</feature>
<feature type="transmembrane region" description="Helical" evidence="6">
    <location>
        <begin position="158"/>
        <end position="178"/>
    </location>
</feature>
<proteinExistence type="predicted"/>
<dbReference type="GO" id="GO:0061459">
    <property type="term" value="F:L-arginine transmembrane transporter activity"/>
    <property type="evidence" value="ECO:0007669"/>
    <property type="project" value="TreeGrafter"/>
</dbReference>
<feature type="transmembrane region" description="Helical" evidence="6">
    <location>
        <begin position="273"/>
        <end position="300"/>
    </location>
</feature>
<feature type="domain" description="Cationic amino acid transporter C-terminal" evidence="7">
    <location>
        <begin position="552"/>
        <end position="596"/>
    </location>
</feature>
<sequence length="1054" mass="116285">MLKIWKILTRKKVIDPATAEDSRLSRILNTFDLTALGVGSTLGVGVYVLAGHVAKDTAGPAVILSFLIAAIASVFAGLCYAEFGARTPRAGSAYIYSYVCVGEFIAFVIGWNLILEYVIGSASVARGITVYLDMLINNTLQDAFIEVAPINIPYLSKYFDFFSFGISLLLAVALAFGLKESSLANNIFTTVNVLVVLFVIIFGSIKADTANWYIQPTNSSNSTVIGKGGFFPFGIEGMIKGAATCFYGFVGFDCIATTGEEVKNPKKAIPISIILSLSIVFLAYFGTSTVVTLMVPYYLQNPDAPIPFAFEHIGWEWAKWIVSIGGIFGLCASLFGAMFPLPRIIYAMANDSLVFKFLGKVSPRFQTPVIGTLVAGLLTGLMAAIFDLKQLVNMMSIGTLLAYTIVAASVLLLRYSNEEVRLYMPVQTVSDSDDSDTYTDNREGFPNDVDQSYDESEPLRYESNSSSNVIRHIFNCGLNQQPTKISESIVAVEVFLYCFICLLICLCAKFWKDNILNGEIWAISLTSVTVLLAVLLMMSMVTQPTSKKQLSFKVPLVPLIPALSILINIYLMLMLDVNTWIRFGVWMALGIIIYYYSHRPYYEDAQIKNGKINGTEKHNGLYFSNNGFEDDTLKVTGTGETKKKRAPSPPRKSEDKTIEIQQELQKLDRMLDEVLDKSILERSVSISSVSVSDVPLREESVVADVHRDNVISFVEPDPSPSPPAFVAAPSPPVTPAASQIPLEESEDGKTNLQTSFEVSSPPDTPPTLQTSFEESEDEKDNPQTSPDGSEDEKTPPPSPIGSEEVVAPPPPPFPPPDVGKVVRLPRITAGNLQRTTLKSVEIRKKEKDAEFEPDDDNLRVGSNKTKSFMENLEGKLKKIRFSSPPYVNYEKKLVVPVEPTVEKKKNENVIEESIDKNEAKAKLGLFVNARLSGLGSPEKVRTSKSLIENVDVTSEGPIIEVETPVVGEPENNSEVVAEKNILNEDFMAHKGRMNTIFRSINLKSLESLKKPEFSRDVKTLGHKIDDKAKHRQAMNEIFRTIELRRTGSRKNSIV</sequence>
<reference evidence="8" key="2">
    <citation type="submission" date="2022-10" db="EMBL/GenBank/DDBJ databases">
        <authorList>
            <consortium name="ENA_rothamsted_submissions"/>
            <consortium name="culmorum"/>
            <person name="King R."/>
        </authorList>
    </citation>
    <scope>NUCLEOTIDE SEQUENCE</scope>
</reference>
<dbReference type="FunFam" id="1.20.1740.10:FF:000010">
    <property type="entry name" value="probable cationic amino acid transporter"/>
    <property type="match status" value="1"/>
</dbReference>
<feature type="transmembrane region" description="Helical" evidence="6">
    <location>
        <begin position="392"/>
        <end position="413"/>
    </location>
</feature>
<name>A0A9P0GIN7_PHACE</name>
<dbReference type="GO" id="GO:0097638">
    <property type="term" value="P:L-arginine import across plasma membrane"/>
    <property type="evidence" value="ECO:0007669"/>
    <property type="project" value="TreeGrafter"/>
</dbReference>
<feature type="compositionally biased region" description="Pro residues" evidence="5">
    <location>
        <begin position="717"/>
        <end position="734"/>
    </location>
</feature>
<feature type="compositionally biased region" description="Pro residues" evidence="5">
    <location>
        <begin position="807"/>
        <end position="817"/>
    </location>
</feature>
<feature type="transmembrane region" description="Helical" evidence="6">
    <location>
        <begin position="579"/>
        <end position="596"/>
    </location>
</feature>
<feature type="transmembrane region" description="Helical" evidence="6">
    <location>
        <begin position="367"/>
        <end position="386"/>
    </location>
</feature>
<dbReference type="EMBL" id="OU896718">
    <property type="protein sequence ID" value="CAH1119163.1"/>
    <property type="molecule type" value="Genomic_DNA"/>
</dbReference>
<accession>A0A9P0GIN7</accession>
<feature type="transmembrane region" description="Helical" evidence="6">
    <location>
        <begin position="33"/>
        <end position="54"/>
    </location>
</feature>
<feature type="transmembrane region" description="Helical" evidence="6">
    <location>
        <begin position="489"/>
        <end position="511"/>
    </location>
</feature>
<keyword evidence="2 6" id="KW-0812">Transmembrane</keyword>
<keyword evidence="3 6" id="KW-1133">Transmembrane helix</keyword>
<keyword evidence="9" id="KW-1185">Reference proteome</keyword>
<evidence type="ECO:0000256" key="2">
    <source>
        <dbReference type="ARBA" id="ARBA00022692"/>
    </source>
</evidence>
<dbReference type="Pfam" id="PF13520">
    <property type="entry name" value="AA_permease_2"/>
    <property type="match status" value="1"/>
</dbReference>
<evidence type="ECO:0000256" key="1">
    <source>
        <dbReference type="ARBA" id="ARBA00004141"/>
    </source>
</evidence>
<feature type="region of interest" description="Disordered" evidence="5">
    <location>
        <begin position="633"/>
        <end position="657"/>
    </location>
</feature>
<gene>
    <name evidence="8" type="ORF">PHAECO_LOCUS3279</name>
</gene>
<comment type="subcellular location">
    <subcellularLocation>
        <location evidence="1">Membrane</location>
        <topology evidence="1">Multi-pass membrane protein</topology>
    </subcellularLocation>
</comment>
<dbReference type="InterPro" id="IPR029485">
    <property type="entry name" value="CAT_C"/>
</dbReference>
<feature type="transmembrane region" description="Helical" evidence="6">
    <location>
        <begin position="554"/>
        <end position="573"/>
    </location>
</feature>
<feature type="transmembrane region" description="Helical" evidence="6">
    <location>
        <begin position="93"/>
        <end position="111"/>
    </location>
</feature>
<feature type="transmembrane region" description="Helical" evidence="6">
    <location>
        <begin position="60"/>
        <end position="81"/>
    </location>
</feature>
<feature type="transmembrane region" description="Helical" evidence="6">
    <location>
        <begin position="523"/>
        <end position="542"/>
    </location>
</feature>
<evidence type="ECO:0000256" key="3">
    <source>
        <dbReference type="ARBA" id="ARBA00022989"/>
    </source>
</evidence>
<dbReference type="InterPro" id="IPR002293">
    <property type="entry name" value="AA/rel_permease1"/>
</dbReference>
<evidence type="ECO:0000256" key="4">
    <source>
        <dbReference type="ARBA" id="ARBA00023136"/>
    </source>
</evidence>